<dbReference type="InterPro" id="IPR036398">
    <property type="entry name" value="CA_dom_sf"/>
</dbReference>
<name>A0A6P4E6Q0_DRORH</name>
<dbReference type="PROSITE" id="PS51144">
    <property type="entry name" value="ALPHA_CA_2"/>
    <property type="match status" value="1"/>
</dbReference>
<dbReference type="GO" id="GO:0008270">
    <property type="term" value="F:zinc ion binding"/>
    <property type="evidence" value="ECO:0007669"/>
    <property type="project" value="InterPro"/>
</dbReference>
<dbReference type="SMART" id="SM01057">
    <property type="entry name" value="Carb_anhydrase"/>
    <property type="match status" value="1"/>
</dbReference>
<dbReference type="GO" id="GO:0004089">
    <property type="term" value="F:carbonate dehydratase activity"/>
    <property type="evidence" value="ECO:0007669"/>
    <property type="project" value="InterPro"/>
</dbReference>
<dbReference type="InterPro" id="IPR023561">
    <property type="entry name" value="Carbonic_anhydrase_a-class"/>
</dbReference>
<dbReference type="OrthoDB" id="429145at2759"/>
<dbReference type="Gene3D" id="3.10.200.10">
    <property type="entry name" value="Alpha carbonic anhydrase"/>
    <property type="match status" value="1"/>
</dbReference>
<evidence type="ECO:0000259" key="2">
    <source>
        <dbReference type="PROSITE" id="PS51144"/>
    </source>
</evidence>
<proteinExistence type="inferred from homology"/>
<gene>
    <name evidence="3" type="primary">LOC108037165</name>
</gene>
<comment type="similarity">
    <text evidence="1">Belongs to the alpha-carbonic anhydrase family.</text>
</comment>
<dbReference type="InterPro" id="IPR001148">
    <property type="entry name" value="CA_dom"/>
</dbReference>
<sequence>MSVQMIDYIWLKFQTWFGLVMNLAEDARMIMMLVSCTMAVAFILNVQSGRTILQDVARSLANKRLKSRLDRQPSPINIAESGVIRRQLKLPLRWTHYEDLPMATVLENNGSTVILRIYTAPNFLPHISGAELGGSYHFVEAIFKWGILQSEHSIGKQKFCLEMQALHRCSKKGGTVEYLTVSHLFSLTQVKNERLKQIADNLKWILRPGSSIELPPFDLGSLLLPFSEGHYTYSGTYDNGEVKLPTTWLIDSQVSGVNSHQLAQFGVLYRTDGSRIRSNAREEQPLGTRSVHFHY</sequence>
<dbReference type="RefSeq" id="XP_016969166.1">
    <property type="nucleotide sequence ID" value="XM_017113677.1"/>
</dbReference>
<feature type="domain" description="Alpha-carbonic anhydrase" evidence="2">
    <location>
        <begin position="40"/>
        <end position="295"/>
    </location>
</feature>
<dbReference type="PANTHER" id="PTHR18952:SF233">
    <property type="entry name" value="CARBONIC ANHYDRASE 14"/>
    <property type="match status" value="1"/>
</dbReference>
<evidence type="ECO:0000313" key="3">
    <source>
        <dbReference type="RefSeq" id="XP_016969166.1"/>
    </source>
</evidence>
<reference evidence="3" key="1">
    <citation type="submission" date="2025-08" db="UniProtKB">
        <authorList>
            <consortium name="RefSeq"/>
        </authorList>
    </citation>
    <scope>IDENTIFICATION</scope>
</reference>
<dbReference type="Pfam" id="PF00194">
    <property type="entry name" value="Carb_anhydrase"/>
    <property type="match status" value="1"/>
</dbReference>
<dbReference type="PANTHER" id="PTHR18952">
    <property type="entry name" value="CARBONIC ANHYDRASE"/>
    <property type="match status" value="1"/>
</dbReference>
<organism evidence="3">
    <name type="scientific">Drosophila rhopaloa</name>
    <name type="common">Fruit fly</name>
    <dbReference type="NCBI Taxonomy" id="1041015"/>
    <lineage>
        <taxon>Eukaryota</taxon>
        <taxon>Metazoa</taxon>
        <taxon>Ecdysozoa</taxon>
        <taxon>Arthropoda</taxon>
        <taxon>Hexapoda</taxon>
        <taxon>Insecta</taxon>
        <taxon>Pterygota</taxon>
        <taxon>Neoptera</taxon>
        <taxon>Endopterygota</taxon>
        <taxon>Diptera</taxon>
        <taxon>Brachycera</taxon>
        <taxon>Muscomorpha</taxon>
        <taxon>Ephydroidea</taxon>
        <taxon>Drosophilidae</taxon>
        <taxon>Drosophila</taxon>
        <taxon>Sophophora</taxon>
    </lineage>
</organism>
<dbReference type="GO" id="GO:0005737">
    <property type="term" value="C:cytoplasm"/>
    <property type="evidence" value="ECO:0007669"/>
    <property type="project" value="TreeGrafter"/>
</dbReference>
<dbReference type="SUPFAM" id="SSF51069">
    <property type="entry name" value="Carbonic anhydrase"/>
    <property type="match status" value="1"/>
</dbReference>
<protein>
    <submittedName>
        <fullName evidence="3">Carbonic anhydrase 1</fullName>
    </submittedName>
</protein>
<accession>A0A6P4E6Q0</accession>
<dbReference type="RefSeq" id="XP_016969166.2">
    <property type="nucleotide sequence ID" value="XM_017113677.2"/>
</dbReference>
<dbReference type="AlphaFoldDB" id="A0A6P4E6Q0"/>
<evidence type="ECO:0000256" key="1">
    <source>
        <dbReference type="ARBA" id="ARBA00010718"/>
    </source>
</evidence>